<name>A0A0B6YA11_9EUPU</name>
<proteinExistence type="predicted"/>
<gene>
    <name evidence="1" type="primary">ORF18764</name>
</gene>
<feature type="non-terminal residue" evidence="1">
    <location>
        <position position="1"/>
    </location>
</feature>
<protein>
    <submittedName>
        <fullName evidence="1">Uncharacterized protein</fullName>
    </submittedName>
</protein>
<accession>A0A0B6YA11</accession>
<sequence>HTNPTEWLTSDRYRAFEEHFGRINPTEISCRESPLIDVDNAGPTITWNIPISIKMF</sequence>
<dbReference type="AlphaFoldDB" id="A0A0B6YA11"/>
<evidence type="ECO:0000313" key="1">
    <source>
        <dbReference type="EMBL" id="CEK53009.1"/>
    </source>
</evidence>
<dbReference type="EMBL" id="HACG01006144">
    <property type="protein sequence ID" value="CEK53009.1"/>
    <property type="molecule type" value="Transcribed_RNA"/>
</dbReference>
<reference evidence="1" key="1">
    <citation type="submission" date="2014-12" db="EMBL/GenBank/DDBJ databases">
        <title>Insight into the proteome of Arion vulgaris.</title>
        <authorList>
            <person name="Aradska J."/>
            <person name="Bulat T."/>
            <person name="Smidak R."/>
            <person name="Sarate P."/>
            <person name="Gangsoo J."/>
            <person name="Sialana F."/>
            <person name="Bilban M."/>
            <person name="Lubec G."/>
        </authorList>
    </citation>
    <scope>NUCLEOTIDE SEQUENCE</scope>
    <source>
        <tissue evidence="1">Skin</tissue>
    </source>
</reference>
<organism evidence="1">
    <name type="scientific">Arion vulgaris</name>
    <dbReference type="NCBI Taxonomy" id="1028688"/>
    <lineage>
        <taxon>Eukaryota</taxon>
        <taxon>Metazoa</taxon>
        <taxon>Spiralia</taxon>
        <taxon>Lophotrochozoa</taxon>
        <taxon>Mollusca</taxon>
        <taxon>Gastropoda</taxon>
        <taxon>Heterobranchia</taxon>
        <taxon>Euthyneura</taxon>
        <taxon>Panpulmonata</taxon>
        <taxon>Eupulmonata</taxon>
        <taxon>Stylommatophora</taxon>
        <taxon>Helicina</taxon>
        <taxon>Arionoidea</taxon>
        <taxon>Arionidae</taxon>
        <taxon>Arion</taxon>
    </lineage>
</organism>